<keyword evidence="1" id="KW-0812">Transmembrane</keyword>
<dbReference type="EMBL" id="JAHOPB010000001">
    <property type="protein sequence ID" value="MBU8874877.1"/>
    <property type="molecule type" value="Genomic_DNA"/>
</dbReference>
<feature type="transmembrane region" description="Helical" evidence="1">
    <location>
        <begin position="104"/>
        <end position="129"/>
    </location>
</feature>
<name>A0ABS6IM86_9HYPH</name>
<dbReference type="CDD" id="cd07302">
    <property type="entry name" value="CHD"/>
    <property type="match status" value="1"/>
</dbReference>
<proteinExistence type="predicted"/>
<dbReference type="Pfam" id="PF00211">
    <property type="entry name" value="Guanylate_cyc"/>
    <property type="match status" value="1"/>
</dbReference>
<dbReference type="PROSITE" id="PS50125">
    <property type="entry name" value="GUANYLATE_CYCLASE_2"/>
    <property type="match status" value="1"/>
</dbReference>
<comment type="caution">
    <text evidence="4">The sequence shown here is derived from an EMBL/GenBank/DDBJ whole genome shotgun (WGS) entry which is preliminary data.</text>
</comment>
<keyword evidence="1" id="KW-0472">Membrane</keyword>
<dbReference type="Proteomes" id="UP000727907">
    <property type="component" value="Unassembled WGS sequence"/>
</dbReference>
<dbReference type="InterPro" id="IPR003660">
    <property type="entry name" value="HAMP_dom"/>
</dbReference>
<dbReference type="InterPro" id="IPR001054">
    <property type="entry name" value="A/G_cyclase"/>
</dbReference>
<keyword evidence="1" id="KW-1133">Transmembrane helix</keyword>
<evidence type="ECO:0000313" key="4">
    <source>
        <dbReference type="EMBL" id="MBU8874877.1"/>
    </source>
</evidence>
<organism evidence="4 5">
    <name type="scientific">Reyranella humidisoli</name>
    <dbReference type="NCBI Taxonomy" id="2849149"/>
    <lineage>
        <taxon>Bacteria</taxon>
        <taxon>Pseudomonadati</taxon>
        <taxon>Pseudomonadota</taxon>
        <taxon>Alphaproteobacteria</taxon>
        <taxon>Hyphomicrobiales</taxon>
        <taxon>Reyranellaceae</taxon>
        <taxon>Reyranella</taxon>
    </lineage>
</organism>
<evidence type="ECO:0000313" key="5">
    <source>
        <dbReference type="Proteomes" id="UP000727907"/>
    </source>
</evidence>
<dbReference type="PANTHER" id="PTHR43081">
    <property type="entry name" value="ADENYLATE CYCLASE, TERMINAL-DIFFERENTIATION SPECIFIC-RELATED"/>
    <property type="match status" value="1"/>
</dbReference>
<keyword evidence="5" id="KW-1185">Reference proteome</keyword>
<dbReference type="PANTHER" id="PTHR43081:SF1">
    <property type="entry name" value="ADENYLATE CYCLASE, TERMINAL-DIFFERENTIATION SPECIFIC"/>
    <property type="match status" value="1"/>
</dbReference>
<dbReference type="CDD" id="cd06225">
    <property type="entry name" value="HAMP"/>
    <property type="match status" value="1"/>
</dbReference>
<feature type="domain" description="HAMP" evidence="3">
    <location>
        <begin position="249"/>
        <end position="301"/>
    </location>
</feature>
<feature type="transmembrane region" description="Helical" evidence="1">
    <location>
        <begin position="64"/>
        <end position="84"/>
    </location>
</feature>
<gene>
    <name evidence="4" type="ORF">KQ910_13960</name>
</gene>
<dbReference type="RefSeq" id="WP_216961174.1">
    <property type="nucleotide sequence ID" value="NZ_JAHOPB010000001.1"/>
</dbReference>
<dbReference type="SMART" id="SM00044">
    <property type="entry name" value="CYCc"/>
    <property type="match status" value="1"/>
</dbReference>
<dbReference type="InterPro" id="IPR050697">
    <property type="entry name" value="Adenylyl/Guanylyl_Cyclase_3/4"/>
</dbReference>
<sequence>MTAAVTAPVTVTAAGDAPAIASPAEIAGLRRRYLLRTVSAAGVDIIFTSVFVVFANAWSYAPRSMAVGLFLLVGINYLVCRRLFDPIEEYLAGQRSFEEAQRRLTQLPVLTAARVALLAMVMVGFRVAAPFLWPDATLQGLPTQTLADAIALCVLLPLFYFTYIYFVISDYLGSLCAYIFERSGHNLSLFFGRYRLKLGIALLVISLAPMTAVIIDLFSYEGVKLQFEIATDVVISLMGVAVSVYFIGRSLLRPIRILSSAMSAVAQGDMSVRVPVTSNDEVGELTGQFNTMVEGLRERERIRETFGRYVDESVASTILQRGGDGVLAGETREATILFTDVSGFTTIAETLPPDHLIGALNEYLETVLAPIRAHGGVVNTFIGDGLFASFNMPLACPGHAAAAIRASVDIQRAVTGRLFGEARVPFVTRIGISTGAVIGGSVGAGQRLSFTLLGDTVNLAARLEKLNKDHGTSILLSETTRAGCGTEFVFKPLGSTAVRGRSASLAIFTIDAV</sequence>
<evidence type="ECO:0000256" key="1">
    <source>
        <dbReference type="SAM" id="Phobius"/>
    </source>
</evidence>
<evidence type="ECO:0000259" key="3">
    <source>
        <dbReference type="PROSITE" id="PS50885"/>
    </source>
</evidence>
<dbReference type="PROSITE" id="PS50885">
    <property type="entry name" value="HAMP"/>
    <property type="match status" value="1"/>
</dbReference>
<protein>
    <submittedName>
        <fullName evidence="4">Adenylate/guanylate cyclase domain-containing protein</fullName>
    </submittedName>
</protein>
<feature type="domain" description="Guanylate cyclase" evidence="2">
    <location>
        <begin position="335"/>
        <end position="464"/>
    </location>
</feature>
<feature type="transmembrane region" description="Helical" evidence="1">
    <location>
        <begin position="33"/>
        <end position="58"/>
    </location>
</feature>
<evidence type="ECO:0000259" key="2">
    <source>
        <dbReference type="PROSITE" id="PS50125"/>
    </source>
</evidence>
<feature type="transmembrane region" description="Helical" evidence="1">
    <location>
        <begin position="200"/>
        <end position="219"/>
    </location>
</feature>
<feature type="transmembrane region" description="Helical" evidence="1">
    <location>
        <begin position="149"/>
        <end position="180"/>
    </location>
</feature>
<feature type="transmembrane region" description="Helical" evidence="1">
    <location>
        <begin position="225"/>
        <end position="247"/>
    </location>
</feature>
<accession>A0ABS6IM86</accession>
<reference evidence="4 5" key="1">
    <citation type="submission" date="2021-06" db="EMBL/GenBank/DDBJ databases">
        <authorList>
            <person name="Lee D.H."/>
        </authorList>
    </citation>
    <scope>NUCLEOTIDE SEQUENCE [LARGE SCALE GENOMIC DNA]</scope>
    <source>
        <strain evidence="4 5">MMS21-HV4-11</strain>
    </source>
</reference>
<dbReference type="SMART" id="SM00304">
    <property type="entry name" value="HAMP"/>
    <property type="match status" value="1"/>
</dbReference>
<dbReference type="Pfam" id="PF00672">
    <property type="entry name" value="HAMP"/>
    <property type="match status" value="1"/>
</dbReference>